<reference evidence="2" key="1">
    <citation type="submission" date="2022-11" db="UniProtKB">
        <authorList>
            <consortium name="WormBaseParasite"/>
        </authorList>
    </citation>
    <scope>IDENTIFICATION</scope>
</reference>
<evidence type="ECO:0000313" key="2">
    <source>
        <dbReference type="WBParaSite" id="ES5_v2.g9125.t1"/>
    </source>
</evidence>
<dbReference type="Proteomes" id="UP000887579">
    <property type="component" value="Unplaced"/>
</dbReference>
<evidence type="ECO:0000313" key="1">
    <source>
        <dbReference type="Proteomes" id="UP000887579"/>
    </source>
</evidence>
<accession>A0AC34GVX0</accession>
<name>A0AC34GVX0_9BILA</name>
<proteinExistence type="predicted"/>
<sequence length="539" mass="61287">MNDCSFYLTGRDRFFIITFFTLLKKFFITNLLRVECIFHFFFFCWGDMPSRIQVSSNEELKDKVIDHGCDLLNRHELSSSQNRELQRFIDANSHLLNISDKEKEEREKKEKKQNRYANSLNRLSYGSSYSDYGTGRRSVGSNRINSPASEYGTGKRKEVSWSDGVRARSHSPSRSDGEGYDNANRAANNYGRGGGRDFDNDSLRNGQQSPAYSSLDRRDGDRNRRGRSTESPWKKPYVSPHSSNENVSSSGKPWHSYLRDRENSPAYSTLPRHPDDYNRYETKKYREYENEKFRWDDTAKFYGYGDRVGSGIQLTPKRWTGGEIIRDPTFIKKSIKPRRVYYSPIGDGVVEADGIEMKRGPKDMTPKIHVSHERYLERGSGGHGGVRIFEKRWDEDGDDGSGRGKDGNGYGGPPFDGLGDKNQGYGKKPFGDDDDPYGSLGRGSGRGKPDSRGSSRGPFGDDDGFPRSGRSSALSIGTDGFPRQGWTKTFIVNPRELISQYATDTNTTIFDLEDHTPKTITTTKEIISNIDHEEDKSYY</sequence>
<organism evidence="1 2">
    <name type="scientific">Panagrolaimus sp. ES5</name>
    <dbReference type="NCBI Taxonomy" id="591445"/>
    <lineage>
        <taxon>Eukaryota</taxon>
        <taxon>Metazoa</taxon>
        <taxon>Ecdysozoa</taxon>
        <taxon>Nematoda</taxon>
        <taxon>Chromadorea</taxon>
        <taxon>Rhabditida</taxon>
        <taxon>Tylenchina</taxon>
        <taxon>Panagrolaimomorpha</taxon>
        <taxon>Panagrolaimoidea</taxon>
        <taxon>Panagrolaimidae</taxon>
        <taxon>Panagrolaimus</taxon>
    </lineage>
</organism>
<protein>
    <submittedName>
        <fullName evidence="2">Uncharacterized protein</fullName>
    </submittedName>
</protein>
<dbReference type="WBParaSite" id="ES5_v2.g9125.t1">
    <property type="protein sequence ID" value="ES5_v2.g9125.t1"/>
    <property type="gene ID" value="ES5_v2.g9125"/>
</dbReference>